<name>A0A5C6S3Q8_9BACT</name>
<proteinExistence type="predicted"/>
<dbReference type="EMBL" id="VOOR01000003">
    <property type="protein sequence ID" value="TXB68906.1"/>
    <property type="molecule type" value="Genomic_DNA"/>
</dbReference>
<dbReference type="SUPFAM" id="SSF74853">
    <property type="entry name" value="Lamin A/C globular tail domain"/>
    <property type="match status" value="1"/>
</dbReference>
<organism evidence="3 4">
    <name type="scientific">Phaeodactylibacter luteus</name>
    <dbReference type="NCBI Taxonomy" id="1564516"/>
    <lineage>
        <taxon>Bacteria</taxon>
        <taxon>Pseudomonadati</taxon>
        <taxon>Bacteroidota</taxon>
        <taxon>Saprospiria</taxon>
        <taxon>Saprospirales</taxon>
        <taxon>Haliscomenobacteraceae</taxon>
        <taxon>Phaeodactylibacter</taxon>
    </lineage>
</organism>
<dbReference type="OrthoDB" id="1490051at2"/>
<keyword evidence="1" id="KW-0732">Signal</keyword>
<evidence type="ECO:0000256" key="1">
    <source>
        <dbReference type="SAM" id="SignalP"/>
    </source>
</evidence>
<dbReference type="InterPro" id="IPR036415">
    <property type="entry name" value="Lamin_tail_dom_sf"/>
</dbReference>
<protein>
    <submittedName>
        <fullName evidence="3">Lamin tail domain-containing protein</fullName>
    </submittedName>
</protein>
<reference evidence="3 4" key="1">
    <citation type="submission" date="2019-08" db="EMBL/GenBank/DDBJ databases">
        <title>Genome of Phaeodactylibacter luteus.</title>
        <authorList>
            <person name="Bowman J.P."/>
        </authorList>
    </citation>
    <scope>NUCLEOTIDE SEQUENCE [LARGE SCALE GENOMIC DNA]</scope>
    <source>
        <strain evidence="3 4">KCTC 42180</strain>
    </source>
</reference>
<dbReference type="AlphaFoldDB" id="A0A5C6S3Q8"/>
<evidence type="ECO:0000313" key="4">
    <source>
        <dbReference type="Proteomes" id="UP000321580"/>
    </source>
</evidence>
<dbReference type="Pfam" id="PF00932">
    <property type="entry name" value="LTD"/>
    <property type="match status" value="1"/>
</dbReference>
<sequence>MTPTQKTMRTPITLGLLCLALTSPAQSPGDFVISEYMANPAGAPDEQGEYIEVYNRTDFPLSLQGCTLHDGSATMVTIDEFVLVPGKSFAVLGRSAVPDAAFYFPSSPPPFNLNNFGGDQIQLICNGKIIAQTFYTNGQLEGVAMELTDVNSQAAGITVESAYQAATASFQYIGYAQDNLGSPAQSGNTMLPVALTAFSARAVAGEVALKWATATELNNDYFAIEHSTDGRAFSEIGRVQGQGTTQAPQAYYFSAPLPRPGLHFYRLRQADFDGQLAYYGPVQVQVAQSEPAQLSAYPTFATTQVHLQWGSPAPEGSTLLLTGLNGCINKQLTVPSGSKSMAFGLQGLPRGSYAAVLRTPDRQQAARFFIID</sequence>
<dbReference type="Proteomes" id="UP000321580">
    <property type="component" value="Unassembled WGS sequence"/>
</dbReference>
<dbReference type="InterPro" id="IPR001322">
    <property type="entry name" value="Lamin_tail_dom"/>
</dbReference>
<dbReference type="PROSITE" id="PS51841">
    <property type="entry name" value="LTD"/>
    <property type="match status" value="1"/>
</dbReference>
<accession>A0A5C6S3Q8</accession>
<comment type="caution">
    <text evidence="3">The sequence shown here is derived from an EMBL/GenBank/DDBJ whole genome shotgun (WGS) entry which is preliminary data.</text>
</comment>
<feature type="domain" description="LTD" evidence="2">
    <location>
        <begin position="21"/>
        <end position="155"/>
    </location>
</feature>
<feature type="chain" id="PRO_5023120068" evidence="1">
    <location>
        <begin position="28"/>
        <end position="372"/>
    </location>
</feature>
<gene>
    <name evidence="3" type="ORF">FRY97_02225</name>
</gene>
<evidence type="ECO:0000259" key="2">
    <source>
        <dbReference type="PROSITE" id="PS51841"/>
    </source>
</evidence>
<feature type="signal peptide" evidence="1">
    <location>
        <begin position="1"/>
        <end position="27"/>
    </location>
</feature>
<keyword evidence="4" id="KW-1185">Reference proteome</keyword>
<evidence type="ECO:0000313" key="3">
    <source>
        <dbReference type="EMBL" id="TXB68906.1"/>
    </source>
</evidence>